<keyword evidence="3" id="KW-0472">Membrane</keyword>
<proteinExistence type="predicted"/>
<dbReference type="SUPFAM" id="SSF54523">
    <property type="entry name" value="Pili subunits"/>
    <property type="match status" value="1"/>
</dbReference>
<dbReference type="NCBIfam" id="TIGR02532">
    <property type="entry name" value="IV_pilin_GFxxxE"/>
    <property type="match status" value="1"/>
</dbReference>
<evidence type="ECO:0000313" key="4">
    <source>
        <dbReference type="EMBL" id="RHW40648.1"/>
    </source>
</evidence>
<gene>
    <name evidence="4" type="ORF">D1B31_10640</name>
</gene>
<accession>A0A417YU25</accession>
<keyword evidence="2" id="KW-0178">Competence</keyword>
<reference evidence="4 5" key="1">
    <citation type="journal article" date="2017" name="Int. J. Syst. Evol. Microbiol.">
        <title>Bacillus notoginsengisoli sp. nov., a novel bacterium isolated from the rhizosphere of Panax notoginseng.</title>
        <authorList>
            <person name="Zhang M.Y."/>
            <person name="Cheng J."/>
            <person name="Cai Y."/>
            <person name="Zhang T.Y."/>
            <person name="Wu Y.Y."/>
            <person name="Manikprabhu D."/>
            <person name="Li W.J."/>
            <person name="Zhang Y.X."/>
        </authorList>
    </citation>
    <scope>NUCLEOTIDE SEQUENCE [LARGE SCALE GENOMIC DNA]</scope>
    <source>
        <strain evidence="4 5">JCM 30743</strain>
    </source>
</reference>
<dbReference type="InterPro" id="IPR045584">
    <property type="entry name" value="Pilin-like"/>
</dbReference>
<dbReference type="InterPro" id="IPR012902">
    <property type="entry name" value="N_methyl_site"/>
</dbReference>
<organism evidence="4 5">
    <name type="scientific">Neobacillus notoginsengisoli</name>
    <dbReference type="NCBI Taxonomy" id="1578198"/>
    <lineage>
        <taxon>Bacteria</taxon>
        <taxon>Bacillati</taxon>
        <taxon>Bacillota</taxon>
        <taxon>Bacilli</taxon>
        <taxon>Bacillales</taxon>
        <taxon>Bacillaceae</taxon>
        <taxon>Neobacillus</taxon>
    </lineage>
</organism>
<name>A0A417YU25_9BACI</name>
<keyword evidence="3" id="KW-0812">Transmembrane</keyword>
<feature type="transmembrane region" description="Helical" evidence="3">
    <location>
        <begin position="7"/>
        <end position="31"/>
    </location>
</feature>
<dbReference type="EMBL" id="QWEG01000006">
    <property type="protein sequence ID" value="RHW40648.1"/>
    <property type="molecule type" value="Genomic_DNA"/>
</dbReference>
<dbReference type="GO" id="GO:0009986">
    <property type="term" value="C:cell surface"/>
    <property type="evidence" value="ECO:0007669"/>
    <property type="project" value="UniProtKB-SubCell"/>
</dbReference>
<dbReference type="Pfam" id="PF07963">
    <property type="entry name" value="N_methyl"/>
    <property type="match status" value="1"/>
</dbReference>
<comment type="caution">
    <text evidence="4">The sequence shown here is derived from an EMBL/GenBank/DDBJ whole genome shotgun (WGS) entry which is preliminary data.</text>
</comment>
<keyword evidence="3" id="KW-1133">Transmembrane helix</keyword>
<sequence length="148" mass="16234">MIKNQKGITLIELLATLTILTIISGLVYGVLIGTTKNYQKLSSKADLSREANLILATVKNVHEKTGKTAGNTNAEYEIDFLSGQYMIGEKNASSNPLHSKKFSVEVYKNHALVNGKTKISSLQPLTIKVIVKDSNGQSYEVDTIIKKH</sequence>
<dbReference type="OrthoDB" id="2857850at2"/>
<keyword evidence="5" id="KW-1185">Reference proteome</keyword>
<protein>
    <submittedName>
        <fullName evidence="4">Type II secretion system protein</fullName>
    </submittedName>
</protein>
<dbReference type="AlphaFoldDB" id="A0A417YU25"/>
<dbReference type="GO" id="GO:0030420">
    <property type="term" value="P:establishment of competence for transformation"/>
    <property type="evidence" value="ECO:0007669"/>
    <property type="project" value="UniProtKB-KW"/>
</dbReference>
<dbReference type="Proteomes" id="UP000284416">
    <property type="component" value="Unassembled WGS sequence"/>
</dbReference>
<comment type="subcellular location">
    <subcellularLocation>
        <location evidence="1">Cell surface</location>
    </subcellularLocation>
</comment>
<dbReference type="PROSITE" id="PS00409">
    <property type="entry name" value="PROKAR_NTER_METHYL"/>
    <property type="match status" value="1"/>
</dbReference>
<evidence type="ECO:0000256" key="3">
    <source>
        <dbReference type="SAM" id="Phobius"/>
    </source>
</evidence>
<evidence type="ECO:0000256" key="1">
    <source>
        <dbReference type="ARBA" id="ARBA00004241"/>
    </source>
</evidence>
<dbReference type="RefSeq" id="WP_118920765.1">
    <property type="nucleotide sequence ID" value="NZ_QWEG01000006.1"/>
</dbReference>
<evidence type="ECO:0000313" key="5">
    <source>
        <dbReference type="Proteomes" id="UP000284416"/>
    </source>
</evidence>
<evidence type="ECO:0000256" key="2">
    <source>
        <dbReference type="ARBA" id="ARBA00023287"/>
    </source>
</evidence>